<evidence type="ECO:0000256" key="6">
    <source>
        <dbReference type="ARBA" id="ARBA00034116"/>
    </source>
</evidence>
<dbReference type="Ensembl" id="ENSSFAT00005044566.1">
    <property type="protein sequence ID" value="ENSSFAP00005043020.1"/>
    <property type="gene ID" value="ENSSFAG00005021323.1"/>
</dbReference>
<dbReference type="PANTHER" id="PTHR15504:SF0">
    <property type="entry name" value="CILIA- AND FLAGELLA-ASSOCIATED PROTEIN 45"/>
    <property type="match status" value="1"/>
</dbReference>
<feature type="compositionally biased region" description="Basic and acidic residues" evidence="9">
    <location>
        <begin position="348"/>
        <end position="362"/>
    </location>
</feature>
<dbReference type="PANTHER" id="PTHR15504">
    <property type="entry name" value="NASOPHARYNGEAL EPITHELIUM SPECIFIC PROTEIN 1"/>
    <property type="match status" value="1"/>
</dbReference>
<evidence type="ECO:0000256" key="5">
    <source>
        <dbReference type="ARBA" id="ARBA00023273"/>
    </source>
</evidence>
<feature type="region of interest" description="Disordered" evidence="9">
    <location>
        <begin position="385"/>
        <end position="415"/>
    </location>
</feature>
<comment type="subcellular location">
    <subcellularLocation>
        <location evidence="1">Cell projection</location>
        <location evidence="1">Cilium</location>
        <location evidence="1">Flagellum</location>
    </subcellularLocation>
</comment>
<evidence type="ECO:0000256" key="4">
    <source>
        <dbReference type="ARBA" id="ARBA00023069"/>
    </source>
</evidence>
<feature type="region of interest" description="Disordered" evidence="9">
    <location>
        <begin position="57"/>
        <end position="125"/>
    </location>
</feature>
<keyword evidence="2" id="KW-0282">Flagellum</keyword>
<feature type="domain" description="Trichohyalin-plectin-homology" evidence="10">
    <location>
        <begin position="155"/>
        <end position="502"/>
    </location>
</feature>
<dbReference type="InterPro" id="IPR043597">
    <property type="entry name" value="TPH_dom"/>
</dbReference>
<dbReference type="InParanoid" id="A0A672IQ82"/>
<evidence type="ECO:0000256" key="8">
    <source>
        <dbReference type="SAM" id="Coils"/>
    </source>
</evidence>
<feature type="compositionally biased region" description="Basic and acidic residues" evidence="9">
    <location>
        <begin position="427"/>
        <end position="443"/>
    </location>
</feature>
<name>A0A672IQ82_SALFA</name>
<evidence type="ECO:0000256" key="9">
    <source>
        <dbReference type="SAM" id="MobiDB-lite"/>
    </source>
</evidence>
<feature type="region of interest" description="Disordered" evidence="9">
    <location>
        <begin position="427"/>
        <end position="519"/>
    </location>
</feature>
<keyword evidence="12" id="KW-1185">Reference proteome</keyword>
<dbReference type="GO" id="GO:0031514">
    <property type="term" value="C:motile cilium"/>
    <property type="evidence" value="ECO:0007669"/>
    <property type="project" value="UniProtKB-SubCell"/>
</dbReference>
<dbReference type="Proteomes" id="UP000472267">
    <property type="component" value="Unassembled WGS sequence"/>
</dbReference>
<proteinExistence type="inferred from homology"/>
<dbReference type="AlphaFoldDB" id="A0A672IQ82"/>
<keyword evidence="5" id="KW-0966">Cell projection</keyword>
<evidence type="ECO:0000259" key="10">
    <source>
        <dbReference type="Pfam" id="PF13868"/>
    </source>
</evidence>
<feature type="compositionally biased region" description="Basic and acidic residues" evidence="9">
    <location>
        <begin position="57"/>
        <end position="71"/>
    </location>
</feature>
<evidence type="ECO:0000256" key="7">
    <source>
        <dbReference type="ARBA" id="ARBA00034142"/>
    </source>
</evidence>
<evidence type="ECO:0000313" key="12">
    <source>
        <dbReference type="Proteomes" id="UP000472267"/>
    </source>
</evidence>
<accession>A0A672IQ82</accession>
<feature type="compositionally biased region" description="Basic and acidic residues" evidence="9">
    <location>
        <begin position="385"/>
        <end position="399"/>
    </location>
</feature>
<dbReference type="Pfam" id="PF13868">
    <property type="entry name" value="TPH"/>
    <property type="match status" value="1"/>
</dbReference>
<feature type="compositionally biased region" description="Basic and acidic residues" evidence="9">
    <location>
        <begin position="289"/>
        <end position="341"/>
    </location>
</feature>
<sequence length="519" mass="61832">MCSVCFQCQNKIPLRTAWLAGGVERAAVRQRETWLSRPADLPRWSCFDDYKLRPAGDLREEQQTTRARTSEGETASESSSQRITEACSSKVHRSERNAMQKAFQKKKEEEIKASEERKTRMSKIDHRKNPVLTRLELKKQERDKRVVERAAALKMEEEDEIKQLNQLIGEAHCQAARDVQLQEHRRLQKEQAEGERRVHEMLKVERQKALDAADKMDEKRKQQRIRGRNEIQEQIQQNLVKKQAEKEVKKEEGKQLREQQEQMDLEDLRALEKKREETKLLQDEIKRINAESIDAKKQRKQQEKLADRTEAEYNKKKMQQEAEHEAEQRRIKKEREAEIKRLGAQQKRAADQKAKQEELHTRRIKEAKDREWRRAEVQRAVKKVEDRAVMEKSRLKQIQDKGLSMSKEVGRQKAQFDRDLRVLRQRVAKDQEQQERKQQDARRHLQAVQQQMQEEKLSAAEKRRELLKETDRQQEKAQLKQKQIQDLKEKKLKDLRATRVPEKHCQLVERRTKNQSAND</sequence>
<dbReference type="InterPro" id="IPR033253">
    <property type="entry name" value="CFAP45"/>
</dbReference>
<evidence type="ECO:0000256" key="1">
    <source>
        <dbReference type="ARBA" id="ARBA00004230"/>
    </source>
</evidence>
<comment type="similarity">
    <text evidence="6">Belongs to the CFAP45 family.</text>
</comment>
<dbReference type="OMA" id="AMRENCL"/>
<keyword evidence="4" id="KW-0969">Cilium</keyword>
<feature type="compositionally biased region" description="Basic and acidic residues" evidence="9">
    <location>
        <begin position="105"/>
        <end position="125"/>
    </location>
</feature>
<reference evidence="11" key="2">
    <citation type="submission" date="2025-09" db="UniProtKB">
        <authorList>
            <consortium name="Ensembl"/>
        </authorList>
    </citation>
    <scope>IDENTIFICATION</scope>
</reference>
<evidence type="ECO:0000313" key="11">
    <source>
        <dbReference type="Ensembl" id="ENSSFAP00005043020.1"/>
    </source>
</evidence>
<organism evidence="11 12">
    <name type="scientific">Salarias fasciatus</name>
    <name type="common">Jewelled blenny</name>
    <name type="synonym">Blennius fasciatus</name>
    <dbReference type="NCBI Taxonomy" id="181472"/>
    <lineage>
        <taxon>Eukaryota</taxon>
        <taxon>Metazoa</taxon>
        <taxon>Chordata</taxon>
        <taxon>Craniata</taxon>
        <taxon>Vertebrata</taxon>
        <taxon>Euteleostomi</taxon>
        <taxon>Actinopterygii</taxon>
        <taxon>Neopterygii</taxon>
        <taxon>Teleostei</taxon>
        <taxon>Neoteleostei</taxon>
        <taxon>Acanthomorphata</taxon>
        <taxon>Ovalentaria</taxon>
        <taxon>Blenniimorphae</taxon>
        <taxon>Blenniiformes</taxon>
        <taxon>Blennioidei</taxon>
        <taxon>Blenniidae</taxon>
        <taxon>Salariinae</taxon>
        <taxon>Salarias</taxon>
    </lineage>
</organism>
<evidence type="ECO:0000256" key="3">
    <source>
        <dbReference type="ARBA" id="ARBA00023054"/>
    </source>
</evidence>
<protein>
    <recommendedName>
        <fullName evidence="7">Cilia- and flagella-associated protein 45</fullName>
    </recommendedName>
</protein>
<feature type="coiled-coil region" evidence="8">
    <location>
        <begin position="147"/>
        <end position="174"/>
    </location>
</feature>
<feature type="region of interest" description="Disordered" evidence="9">
    <location>
        <begin position="289"/>
        <end position="362"/>
    </location>
</feature>
<reference evidence="11" key="1">
    <citation type="submission" date="2025-08" db="UniProtKB">
        <authorList>
            <consortium name="Ensembl"/>
        </authorList>
    </citation>
    <scope>IDENTIFICATION</scope>
</reference>
<feature type="compositionally biased region" description="Basic and acidic residues" evidence="9">
    <location>
        <begin position="453"/>
        <end position="512"/>
    </location>
</feature>
<keyword evidence="3 8" id="KW-0175">Coiled coil</keyword>
<evidence type="ECO:0000256" key="2">
    <source>
        <dbReference type="ARBA" id="ARBA00022846"/>
    </source>
</evidence>